<dbReference type="InterPro" id="IPR003961">
    <property type="entry name" value="FN3_dom"/>
</dbReference>
<dbReference type="SUPFAM" id="SSF48726">
    <property type="entry name" value="Immunoglobulin"/>
    <property type="match status" value="3"/>
</dbReference>
<dbReference type="Pfam" id="PF13927">
    <property type="entry name" value="Ig_3"/>
    <property type="match status" value="1"/>
</dbReference>
<name>A0A7R9KH08_9ACAR</name>
<dbReference type="CDD" id="cd00063">
    <property type="entry name" value="FN3"/>
    <property type="match status" value="1"/>
</dbReference>
<dbReference type="GO" id="GO:0009653">
    <property type="term" value="P:anatomical structure morphogenesis"/>
    <property type="evidence" value="ECO:0007669"/>
    <property type="project" value="UniProtKB-ARBA"/>
</dbReference>
<evidence type="ECO:0000256" key="1">
    <source>
        <dbReference type="ARBA" id="ARBA00022737"/>
    </source>
</evidence>
<keyword evidence="2" id="KW-1015">Disulfide bond</keyword>
<dbReference type="InterPro" id="IPR003599">
    <property type="entry name" value="Ig_sub"/>
</dbReference>
<dbReference type="PROSITE" id="PS50853">
    <property type="entry name" value="FN3"/>
    <property type="match status" value="1"/>
</dbReference>
<dbReference type="InterPro" id="IPR036179">
    <property type="entry name" value="Ig-like_dom_sf"/>
</dbReference>
<dbReference type="SMART" id="SM00408">
    <property type="entry name" value="IGc2"/>
    <property type="match status" value="3"/>
</dbReference>
<reference evidence="5" key="1">
    <citation type="submission" date="2020-11" db="EMBL/GenBank/DDBJ databases">
        <authorList>
            <person name="Tran Van P."/>
        </authorList>
    </citation>
    <scope>NUCLEOTIDE SEQUENCE</scope>
</reference>
<dbReference type="AlphaFoldDB" id="A0A7R9KH08"/>
<feature type="domain" description="Ig-like" evidence="3">
    <location>
        <begin position="166"/>
        <end position="336"/>
    </location>
</feature>
<gene>
    <name evidence="5" type="ORF">OSB1V03_LOCUS2501</name>
</gene>
<evidence type="ECO:0000259" key="3">
    <source>
        <dbReference type="PROSITE" id="PS50835"/>
    </source>
</evidence>
<dbReference type="SMART" id="SM00409">
    <property type="entry name" value="IG"/>
    <property type="match status" value="2"/>
</dbReference>
<dbReference type="PROSITE" id="PS50835">
    <property type="entry name" value="IG_LIKE"/>
    <property type="match status" value="3"/>
</dbReference>
<dbReference type="PANTHER" id="PTHR44170:SF6">
    <property type="entry name" value="CONTACTIN"/>
    <property type="match status" value="1"/>
</dbReference>
<dbReference type="GO" id="GO:0098609">
    <property type="term" value="P:cell-cell adhesion"/>
    <property type="evidence" value="ECO:0007669"/>
    <property type="project" value="TreeGrafter"/>
</dbReference>
<organism evidence="5">
    <name type="scientific">Medioppia subpectinata</name>
    <dbReference type="NCBI Taxonomy" id="1979941"/>
    <lineage>
        <taxon>Eukaryota</taxon>
        <taxon>Metazoa</taxon>
        <taxon>Ecdysozoa</taxon>
        <taxon>Arthropoda</taxon>
        <taxon>Chelicerata</taxon>
        <taxon>Arachnida</taxon>
        <taxon>Acari</taxon>
        <taxon>Acariformes</taxon>
        <taxon>Sarcoptiformes</taxon>
        <taxon>Oribatida</taxon>
        <taxon>Brachypylina</taxon>
        <taxon>Oppioidea</taxon>
        <taxon>Oppiidae</taxon>
        <taxon>Medioppia</taxon>
    </lineage>
</organism>
<dbReference type="EMBL" id="CAJPIZ010000887">
    <property type="protein sequence ID" value="CAG2102462.1"/>
    <property type="molecule type" value="Genomic_DNA"/>
</dbReference>
<evidence type="ECO:0000259" key="4">
    <source>
        <dbReference type="PROSITE" id="PS50853"/>
    </source>
</evidence>
<dbReference type="FunFam" id="2.60.40.10:FF:000719">
    <property type="entry name" value="nephrin isoform X1"/>
    <property type="match status" value="1"/>
</dbReference>
<dbReference type="Pfam" id="PF00041">
    <property type="entry name" value="fn3"/>
    <property type="match status" value="1"/>
</dbReference>
<dbReference type="InterPro" id="IPR036116">
    <property type="entry name" value="FN3_sf"/>
</dbReference>
<feature type="domain" description="Ig-like" evidence="3">
    <location>
        <begin position="77"/>
        <end position="161"/>
    </location>
</feature>
<keyword evidence="1" id="KW-0677">Repeat</keyword>
<dbReference type="PANTHER" id="PTHR44170">
    <property type="entry name" value="PROTEIN SIDEKICK"/>
    <property type="match status" value="1"/>
</dbReference>
<evidence type="ECO:0000313" key="5">
    <source>
        <dbReference type="EMBL" id="CAD7622032.1"/>
    </source>
</evidence>
<dbReference type="GO" id="GO:0016020">
    <property type="term" value="C:membrane"/>
    <property type="evidence" value="ECO:0007669"/>
    <property type="project" value="UniProtKB-SubCell"/>
</dbReference>
<accession>A0A7R9KH08</accession>
<dbReference type="InterPro" id="IPR013783">
    <property type="entry name" value="Ig-like_fold"/>
</dbReference>
<feature type="domain" description="Ig-like" evidence="3">
    <location>
        <begin position="1"/>
        <end position="66"/>
    </location>
</feature>
<dbReference type="InterPro" id="IPR013098">
    <property type="entry name" value="Ig_I-set"/>
</dbReference>
<dbReference type="EMBL" id="OC855462">
    <property type="protein sequence ID" value="CAD7622032.1"/>
    <property type="molecule type" value="Genomic_DNA"/>
</dbReference>
<keyword evidence="6" id="KW-1185">Reference proteome</keyword>
<dbReference type="Pfam" id="PF07679">
    <property type="entry name" value="I-set"/>
    <property type="match status" value="1"/>
</dbReference>
<evidence type="ECO:0000313" key="6">
    <source>
        <dbReference type="Proteomes" id="UP000759131"/>
    </source>
</evidence>
<dbReference type="GO" id="GO:0030154">
    <property type="term" value="P:cell differentiation"/>
    <property type="evidence" value="ECO:0007669"/>
    <property type="project" value="UniProtKB-ARBA"/>
</dbReference>
<proteinExistence type="predicted"/>
<dbReference type="OrthoDB" id="6489431at2759"/>
<sequence>MATGTPLPMITWLLDDLPITELNGLRYGDYVTRDSNVISFVNISSVSTEHGGHWTCTARSHSSNVRYGANIHVMGSPFVRLIPNMTLVAHQTIYLKCPVGGNFDEIQWEKNGVLLPDNHRQTLHTNGTLIVRELSRETDGGRYSCFAKYKGDISRRDFYITVREKPVIEPFIVPSLVHTGQRLSITCTVIRGDPPLTIKWLYNDHMIGEESVVSNTVIKVHHLTDYSSTLLFELLTKKQTVAARFRAKFRAETFTRHQKSILVCDAIGERPITIDWSRDRQIIHTEHHSNRYAIKETVMNEGITSELVIESIDRSDSALYQCITSNAYGKDETSIQVIVQEPPDTPLDVKVDDITSRSARVSWAPPFTGNSRITKYHIYLKENPTEISQQKRNITIPGTETVWTISELLPNNVYSLNVAAVNSLGISQSSLSINFQTQEEVPSDPPTHIKAHSNSSTTLKISWKVPVLLLNQLNPKLFLKSNSWYYIQITAYSQAGSSQAEYNFLTRTQHNCKYNSILSFLSFSSIH</sequence>
<dbReference type="SUPFAM" id="SSF49265">
    <property type="entry name" value="Fibronectin type III"/>
    <property type="match status" value="1"/>
</dbReference>
<dbReference type="InterPro" id="IPR007110">
    <property type="entry name" value="Ig-like_dom"/>
</dbReference>
<protein>
    <submittedName>
        <fullName evidence="5">Uncharacterized protein</fullName>
    </submittedName>
</protein>
<dbReference type="InterPro" id="IPR003598">
    <property type="entry name" value="Ig_sub2"/>
</dbReference>
<dbReference type="Gene3D" id="2.60.40.10">
    <property type="entry name" value="Immunoglobulins"/>
    <property type="match status" value="6"/>
</dbReference>
<evidence type="ECO:0000256" key="2">
    <source>
        <dbReference type="ARBA" id="ARBA00023157"/>
    </source>
</evidence>
<dbReference type="SMART" id="SM00060">
    <property type="entry name" value="FN3"/>
    <property type="match status" value="2"/>
</dbReference>
<feature type="domain" description="Fibronectin type-III" evidence="4">
    <location>
        <begin position="345"/>
        <end position="440"/>
    </location>
</feature>
<dbReference type="Proteomes" id="UP000759131">
    <property type="component" value="Unassembled WGS sequence"/>
</dbReference>